<dbReference type="InterPro" id="IPR029069">
    <property type="entry name" value="HotDog_dom_sf"/>
</dbReference>
<dbReference type="PANTHER" id="PTHR36934">
    <property type="entry name" value="BLR0278 PROTEIN"/>
    <property type="match status" value="1"/>
</dbReference>
<evidence type="ECO:0000313" key="3">
    <source>
        <dbReference type="Proteomes" id="UP000016933"/>
    </source>
</evidence>
<sequence>RMTRCPALPATARAVASTESTAARMLVPYLKPDRPSVSVTVNVTHLKPKPPAEAVEVSATFLRIEYKLWTFGVVGQNAKREVRRARHQRDIVEQARLDAAAAKRKTVKLCTSPT</sequence>
<evidence type="ECO:0000313" key="2">
    <source>
        <dbReference type="EMBL" id="EME39746.1"/>
    </source>
</evidence>
<feature type="domain" description="Fluoroacetyl-CoA-specific thioesterase-like" evidence="1">
    <location>
        <begin position="8"/>
        <end position="94"/>
    </location>
</feature>
<dbReference type="OrthoDB" id="4487988at2759"/>
<dbReference type="PANTHER" id="PTHR36934:SF1">
    <property type="entry name" value="THIOESTERASE DOMAIN-CONTAINING PROTEIN"/>
    <property type="match status" value="1"/>
</dbReference>
<reference evidence="3" key="1">
    <citation type="journal article" date="2012" name="PLoS Genet.">
        <title>The genomes of the fungal plant pathogens Cladosporium fulvum and Dothistroma septosporum reveal adaptation to different hosts and lifestyles but also signatures of common ancestry.</title>
        <authorList>
            <person name="de Wit P.J.G.M."/>
            <person name="van der Burgt A."/>
            <person name="Oekmen B."/>
            <person name="Stergiopoulos I."/>
            <person name="Abd-Elsalam K.A."/>
            <person name="Aerts A.L."/>
            <person name="Bahkali A.H."/>
            <person name="Beenen H.G."/>
            <person name="Chettri P."/>
            <person name="Cox M.P."/>
            <person name="Datema E."/>
            <person name="de Vries R.P."/>
            <person name="Dhillon B."/>
            <person name="Ganley A.R."/>
            <person name="Griffiths S.A."/>
            <person name="Guo Y."/>
            <person name="Hamelin R.C."/>
            <person name="Henrissat B."/>
            <person name="Kabir M.S."/>
            <person name="Jashni M.K."/>
            <person name="Kema G."/>
            <person name="Klaubauf S."/>
            <person name="Lapidus A."/>
            <person name="Levasseur A."/>
            <person name="Lindquist E."/>
            <person name="Mehrabi R."/>
            <person name="Ohm R.A."/>
            <person name="Owen T.J."/>
            <person name="Salamov A."/>
            <person name="Schwelm A."/>
            <person name="Schijlen E."/>
            <person name="Sun H."/>
            <person name="van den Burg H.A."/>
            <person name="van Ham R.C.H.J."/>
            <person name="Zhang S."/>
            <person name="Goodwin S.B."/>
            <person name="Grigoriev I.V."/>
            <person name="Collemare J."/>
            <person name="Bradshaw R.E."/>
        </authorList>
    </citation>
    <scope>NUCLEOTIDE SEQUENCE [LARGE SCALE GENOMIC DNA]</scope>
    <source>
        <strain evidence="3">NZE10 / CBS 128990</strain>
    </source>
</reference>
<accession>N1PEQ6</accession>
<name>N1PEQ6_DOTSN</name>
<dbReference type="Pfam" id="PF22636">
    <property type="entry name" value="FlK"/>
    <property type="match status" value="1"/>
</dbReference>
<dbReference type="eggNOG" id="ENOG502SETH">
    <property type="taxonomic scope" value="Eukaryota"/>
</dbReference>
<keyword evidence="3" id="KW-1185">Reference proteome</keyword>
<dbReference type="InterPro" id="IPR025540">
    <property type="entry name" value="FlK"/>
</dbReference>
<protein>
    <recommendedName>
        <fullName evidence="1">Fluoroacetyl-CoA-specific thioesterase-like domain-containing protein</fullName>
    </recommendedName>
</protein>
<proteinExistence type="predicted"/>
<dbReference type="HOGENOM" id="CLU_119426_2_1_1"/>
<reference evidence="2 3" key="2">
    <citation type="journal article" date="2012" name="PLoS Pathog.">
        <title>Diverse lifestyles and strategies of plant pathogenesis encoded in the genomes of eighteen Dothideomycetes fungi.</title>
        <authorList>
            <person name="Ohm R.A."/>
            <person name="Feau N."/>
            <person name="Henrissat B."/>
            <person name="Schoch C.L."/>
            <person name="Horwitz B.A."/>
            <person name="Barry K.W."/>
            <person name="Condon B.J."/>
            <person name="Copeland A.C."/>
            <person name="Dhillon B."/>
            <person name="Glaser F."/>
            <person name="Hesse C.N."/>
            <person name="Kosti I."/>
            <person name="LaButti K."/>
            <person name="Lindquist E.A."/>
            <person name="Lucas S."/>
            <person name="Salamov A.A."/>
            <person name="Bradshaw R.E."/>
            <person name="Ciuffetti L."/>
            <person name="Hamelin R.C."/>
            <person name="Kema G.H.J."/>
            <person name="Lawrence C."/>
            <person name="Scott J.A."/>
            <person name="Spatafora J.W."/>
            <person name="Turgeon B.G."/>
            <person name="de Wit P.J.G.M."/>
            <person name="Zhong S."/>
            <person name="Goodwin S.B."/>
            <person name="Grigoriev I.V."/>
        </authorList>
    </citation>
    <scope>NUCLEOTIDE SEQUENCE [LARGE SCALE GENOMIC DNA]</scope>
    <source>
        <strain evidence="3">NZE10 / CBS 128990</strain>
    </source>
</reference>
<dbReference type="EMBL" id="KB446544">
    <property type="protein sequence ID" value="EME39746.1"/>
    <property type="molecule type" value="Genomic_DNA"/>
</dbReference>
<gene>
    <name evidence="2" type="ORF">DOTSEDRAFT_137605</name>
</gene>
<dbReference type="AlphaFoldDB" id="N1PEQ6"/>
<organism evidence="2 3">
    <name type="scientific">Dothistroma septosporum (strain NZE10 / CBS 128990)</name>
    <name type="common">Red band needle blight fungus</name>
    <name type="synonym">Mycosphaerella pini</name>
    <dbReference type="NCBI Taxonomy" id="675120"/>
    <lineage>
        <taxon>Eukaryota</taxon>
        <taxon>Fungi</taxon>
        <taxon>Dikarya</taxon>
        <taxon>Ascomycota</taxon>
        <taxon>Pezizomycotina</taxon>
        <taxon>Dothideomycetes</taxon>
        <taxon>Dothideomycetidae</taxon>
        <taxon>Mycosphaerellales</taxon>
        <taxon>Mycosphaerellaceae</taxon>
        <taxon>Dothistroma</taxon>
    </lineage>
</organism>
<dbReference type="OMA" id="TFLRIEY"/>
<dbReference type="InterPro" id="IPR054485">
    <property type="entry name" value="FlK-like_dom"/>
</dbReference>
<dbReference type="Proteomes" id="UP000016933">
    <property type="component" value="Unassembled WGS sequence"/>
</dbReference>
<dbReference type="Gene3D" id="3.10.129.10">
    <property type="entry name" value="Hotdog Thioesterase"/>
    <property type="match status" value="1"/>
</dbReference>
<feature type="non-terminal residue" evidence="2">
    <location>
        <position position="1"/>
    </location>
</feature>
<evidence type="ECO:0000259" key="1">
    <source>
        <dbReference type="Pfam" id="PF22636"/>
    </source>
</evidence>
<dbReference type="SUPFAM" id="SSF54637">
    <property type="entry name" value="Thioesterase/thiol ester dehydrase-isomerase"/>
    <property type="match status" value="1"/>
</dbReference>